<reference evidence="2" key="2">
    <citation type="journal article" date="2018" name="Mitochondrial DNA Part B Resour">
        <title>Uronema marinum mitochondrion, complete genome.</title>
        <authorList>
            <person name="Li R."/>
            <person name="Gao Y."/>
            <person name="Hou Y."/>
            <person name="Ye S."/>
            <person name="Wang L."/>
            <person name="Sun J."/>
            <person name="Li Q."/>
        </authorList>
    </citation>
    <scope>NUCLEOTIDE SEQUENCE</scope>
</reference>
<sequence length="387" mass="46555">MNMFIIWYALLGFVNLILLLVNFFIVKLLRLDTSILLILKNKLNKSSINYLNNTINQNISNIFFKDLYDEYNFFKNNNKFTLNQIILNNTINSKLIGNYDYYLNFLIFSKVNLKKSFKTNLNYINNALLLPKINVNFKNYLKSYKFTKVTGVLNIKSEFINISNNLEKKINNSWIIKYSPSNFIKYINSTNLSKYTILFLRKNKVFNKGRYSRNRQYYRTGVYWCLYINIIAVVGIHFWFYKLTMNFGYMWWLLFVFILSFIAPKAIKYRLYNPLILYNTYVLNFVWLSLLLSNILNYLKNFLNKIKNYLLHTNVNVFNNVNSNIFSNFYILVLSLSNNLNFLNNSKIYSYEYNYINYYYNNSNSIIIFDKIKTFFLKIVHFSLNFK</sequence>
<dbReference type="AlphaFoldDB" id="A0A345WJX0"/>
<proteinExistence type="predicted"/>
<feature type="transmembrane region" description="Helical" evidence="1">
    <location>
        <begin position="247"/>
        <end position="263"/>
    </location>
</feature>
<evidence type="ECO:0000256" key="1">
    <source>
        <dbReference type="SAM" id="Phobius"/>
    </source>
</evidence>
<feature type="transmembrane region" description="Helical" evidence="1">
    <location>
        <begin position="275"/>
        <end position="296"/>
    </location>
</feature>
<dbReference type="EMBL" id="MG272262">
    <property type="protein sequence ID" value="AXJ93363.1"/>
    <property type="molecule type" value="Genomic_DNA"/>
</dbReference>
<protein>
    <submittedName>
        <fullName evidence="2">Ymf67</fullName>
    </submittedName>
</protein>
<evidence type="ECO:0000313" key="2">
    <source>
        <dbReference type="EMBL" id="AXJ93363.1"/>
    </source>
</evidence>
<keyword evidence="1" id="KW-0812">Transmembrane</keyword>
<dbReference type="GeneID" id="37625980"/>
<organism evidence="2">
    <name type="scientific">Uronema marinum</name>
    <name type="common">Marine ciliate</name>
    <dbReference type="NCBI Taxonomy" id="35107"/>
    <lineage>
        <taxon>Eukaryota</taxon>
        <taxon>Sar</taxon>
        <taxon>Alveolata</taxon>
        <taxon>Ciliophora</taxon>
        <taxon>Intramacronucleata</taxon>
        <taxon>Oligohymenophorea</taxon>
        <taxon>Scuticociliatia</taxon>
        <taxon>Philasterida</taxon>
        <taxon>Uronematidae</taxon>
        <taxon>Uronema</taxon>
    </lineage>
</organism>
<dbReference type="RefSeq" id="YP_009512671.1">
    <property type="nucleotide sequence ID" value="NC_039174.1"/>
</dbReference>
<feature type="transmembrane region" description="Helical" evidence="1">
    <location>
        <begin position="6"/>
        <end position="26"/>
    </location>
</feature>
<gene>
    <name evidence="2" type="primary">ymf67</name>
</gene>
<reference evidence="2" key="1">
    <citation type="submission" date="2017-10" db="EMBL/GenBank/DDBJ databases">
        <authorList>
            <person name="Banno H."/>
            <person name="Chua N.-H."/>
        </authorList>
    </citation>
    <scope>NUCLEOTIDE SEQUENCE</scope>
</reference>
<feature type="transmembrane region" description="Helical" evidence="1">
    <location>
        <begin position="221"/>
        <end position="241"/>
    </location>
</feature>
<name>A0A345WJX0_UROMR</name>
<keyword evidence="1" id="KW-1133">Transmembrane helix</keyword>
<keyword evidence="2" id="KW-0496">Mitochondrion</keyword>
<geneLocation type="mitochondrion" evidence="2"/>
<keyword evidence="1" id="KW-0472">Membrane</keyword>
<accession>A0A345WJX0</accession>